<evidence type="ECO:0000256" key="6">
    <source>
        <dbReference type="ARBA" id="ARBA00022840"/>
    </source>
</evidence>
<dbReference type="InterPro" id="IPR050339">
    <property type="entry name" value="CC_SR_Kinase"/>
</dbReference>
<comment type="catalytic activity">
    <reaction evidence="9">
        <text>L-threonyl-[protein] + ATP = O-phospho-L-threonyl-[protein] + ADP + H(+)</text>
        <dbReference type="Rhea" id="RHEA:46608"/>
        <dbReference type="Rhea" id="RHEA-COMP:11060"/>
        <dbReference type="Rhea" id="RHEA-COMP:11605"/>
        <dbReference type="ChEBI" id="CHEBI:15378"/>
        <dbReference type="ChEBI" id="CHEBI:30013"/>
        <dbReference type="ChEBI" id="CHEBI:30616"/>
        <dbReference type="ChEBI" id="CHEBI:61977"/>
        <dbReference type="ChEBI" id="CHEBI:456216"/>
        <dbReference type="EC" id="2.7.11.1"/>
    </reaction>
    <physiologicalReaction direction="left-to-right" evidence="9">
        <dbReference type="Rhea" id="RHEA:46609"/>
    </physiologicalReaction>
</comment>
<evidence type="ECO:0000256" key="2">
    <source>
        <dbReference type="ARBA" id="ARBA00022527"/>
    </source>
</evidence>
<keyword evidence="13" id="KW-1185">Reference proteome</keyword>
<sequence length="413" mass="47480">MLGYHHYSEDNIHSKIHVTLFIQMELCSLTLREYMQKRNTQCSSFLEFKTYAAANMRIFKQLVKGVDFIHTNGLIHRDLKVSVNKGVDFIYSNGLIHRVLKVSVNKGVDFIHSNGLIHRDLKVSVNKGVDFIYSNGLIHRDLKVSVNKGVDFIYSNGLIHRDLKVSVNKGVDFIYSNGLIHRDLKVSVNKGVDFIYSNGLIHRDLKPRNIFLQGHQLHVKIGDFGLAKDDLRNSGREDALLTPSPLESPDKFYWDTHTTGVGTSTYGAPEQLQGSVYTNKSDIYSLGVILYELFHWFKTDMEKYKCLELLRQGEIDAQIIQHWPEQAKAVIQMTNSAHSDRPTTKELLQSELFLTKEQIILEMQTKIDDQASEIQKLKDMLKERDVQVEILTSSLTLEKSRLPHRHKKKEDKT</sequence>
<dbReference type="EC" id="2.7.11.1" evidence="1"/>
<evidence type="ECO:0000256" key="10">
    <source>
        <dbReference type="ARBA" id="ARBA00048977"/>
    </source>
</evidence>
<evidence type="ECO:0000259" key="11">
    <source>
        <dbReference type="PROSITE" id="PS50011"/>
    </source>
</evidence>
<dbReference type="EMBL" id="CACVKT020006897">
    <property type="protein sequence ID" value="CAC5403997.1"/>
    <property type="molecule type" value="Genomic_DNA"/>
</dbReference>
<dbReference type="GO" id="GO:0004694">
    <property type="term" value="F:eukaryotic translation initiation factor 2alpha kinase activity"/>
    <property type="evidence" value="ECO:0007669"/>
    <property type="project" value="TreeGrafter"/>
</dbReference>
<feature type="domain" description="Protein kinase" evidence="11">
    <location>
        <begin position="1"/>
        <end position="354"/>
    </location>
</feature>
<dbReference type="Pfam" id="PF00069">
    <property type="entry name" value="Pkinase"/>
    <property type="match status" value="1"/>
</dbReference>
<dbReference type="SUPFAM" id="SSF56112">
    <property type="entry name" value="Protein kinase-like (PK-like)"/>
    <property type="match status" value="2"/>
</dbReference>
<dbReference type="Gene3D" id="1.10.510.10">
    <property type="entry name" value="Transferase(Phosphotransferase) domain 1"/>
    <property type="match status" value="2"/>
</dbReference>
<comment type="catalytic activity">
    <reaction evidence="10">
        <text>L-seryl-[protein] + ATP = O-phospho-L-seryl-[protein] + ADP + H(+)</text>
        <dbReference type="Rhea" id="RHEA:17989"/>
        <dbReference type="Rhea" id="RHEA-COMP:9863"/>
        <dbReference type="Rhea" id="RHEA-COMP:11604"/>
        <dbReference type="ChEBI" id="CHEBI:15378"/>
        <dbReference type="ChEBI" id="CHEBI:29999"/>
        <dbReference type="ChEBI" id="CHEBI:30616"/>
        <dbReference type="ChEBI" id="CHEBI:83421"/>
        <dbReference type="ChEBI" id="CHEBI:456216"/>
        <dbReference type="EC" id="2.7.11.1"/>
    </reaction>
    <physiologicalReaction direction="left-to-right" evidence="10">
        <dbReference type="Rhea" id="RHEA:17990"/>
    </physiologicalReaction>
</comment>
<dbReference type="GO" id="GO:0017148">
    <property type="term" value="P:negative regulation of translation"/>
    <property type="evidence" value="ECO:0007669"/>
    <property type="project" value="UniProtKB-KW"/>
</dbReference>
<keyword evidence="7" id="KW-0652">Protein synthesis inhibitor</keyword>
<evidence type="ECO:0000256" key="7">
    <source>
        <dbReference type="ARBA" id="ARBA00023193"/>
    </source>
</evidence>
<dbReference type="SMART" id="SM00220">
    <property type="entry name" value="S_TKc"/>
    <property type="match status" value="1"/>
</dbReference>
<evidence type="ECO:0000313" key="12">
    <source>
        <dbReference type="EMBL" id="CAC5403997.1"/>
    </source>
</evidence>
<dbReference type="GO" id="GO:0005634">
    <property type="term" value="C:nucleus"/>
    <property type="evidence" value="ECO:0007669"/>
    <property type="project" value="TreeGrafter"/>
</dbReference>
<dbReference type="InterPro" id="IPR008271">
    <property type="entry name" value="Ser/Thr_kinase_AS"/>
</dbReference>
<accession>A0A6J8D8N3</accession>
<evidence type="ECO:0000256" key="1">
    <source>
        <dbReference type="ARBA" id="ARBA00012513"/>
    </source>
</evidence>
<dbReference type="OrthoDB" id="1405469at2759"/>
<protein>
    <recommendedName>
        <fullName evidence="1">non-specific serine/threonine protein kinase</fullName>
        <ecNumber evidence="1">2.7.11.1</ecNumber>
    </recommendedName>
</protein>
<dbReference type="PROSITE" id="PS00108">
    <property type="entry name" value="PROTEIN_KINASE_ST"/>
    <property type="match status" value="1"/>
</dbReference>
<organism evidence="12 13">
    <name type="scientific">Mytilus coruscus</name>
    <name type="common">Sea mussel</name>
    <dbReference type="NCBI Taxonomy" id="42192"/>
    <lineage>
        <taxon>Eukaryota</taxon>
        <taxon>Metazoa</taxon>
        <taxon>Spiralia</taxon>
        <taxon>Lophotrochozoa</taxon>
        <taxon>Mollusca</taxon>
        <taxon>Bivalvia</taxon>
        <taxon>Autobranchia</taxon>
        <taxon>Pteriomorphia</taxon>
        <taxon>Mytilida</taxon>
        <taxon>Mytiloidea</taxon>
        <taxon>Mytilidae</taxon>
        <taxon>Mytilinae</taxon>
        <taxon>Mytilus</taxon>
    </lineage>
</organism>
<dbReference type="PROSITE" id="PS50011">
    <property type="entry name" value="PROTEIN_KINASE_DOM"/>
    <property type="match status" value="1"/>
</dbReference>
<evidence type="ECO:0000256" key="8">
    <source>
        <dbReference type="ARBA" id="ARBA00037982"/>
    </source>
</evidence>
<evidence type="ECO:0000256" key="3">
    <source>
        <dbReference type="ARBA" id="ARBA00022679"/>
    </source>
</evidence>
<keyword evidence="6" id="KW-0067">ATP-binding</keyword>
<evidence type="ECO:0000256" key="9">
    <source>
        <dbReference type="ARBA" id="ARBA00048659"/>
    </source>
</evidence>
<dbReference type="GO" id="GO:0005524">
    <property type="term" value="F:ATP binding"/>
    <property type="evidence" value="ECO:0007669"/>
    <property type="project" value="UniProtKB-KW"/>
</dbReference>
<reference evidence="12 13" key="1">
    <citation type="submission" date="2020-06" db="EMBL/GenBank/DDBJ databases">
        <authorList>
            <person name="Li R."/>
            <person name="Bekaert M."/>
        </authorList>
    </citation>
    <scope>NUCLEOTIDE SEQUENCE [LARGE SCALE GENOMIC DNA]</scope>
    <source>
        <strain evidence="13">wild</strain>
    </source>
</reference>
<dbReference type="InterPro" id="IPR000719">
    <property type="entry name" value="Prot_kinase_dom"/>
</dbReference>
<gene>
    <name evidence="12" type="ORF">MCOR_37834</name>
</gene>
<name>A0A6J8D8N3_MYTCO</name>
<comment type="similarity">
    <text evidence="8">Belongs to the protein kinase superfamily. Ser/Thr protein kinase family. GCN2 subfamily.</text>
</comment>
<dbReference type="InterPro" id="IPR011009">
    <property type="entry name" value="Kinase-like_dom_sf"/>
</dbReference>
<keyword evidence="4" id="KW-0547">Nucleotide-binding</keyword>
<dbReference type="AlphaFoldDB" id="A0A6J8D8N3"/>
<dbReference type="GO" id="GO:0005737">
    <property type="term" value="C:cytoplasm"/>
    <property type="evidence" value="ECO:0007669"/>
    <property type="project" value="TreeGrafter"/>
</dbReference>
<evidence type="ECO:0000256" key="4">
    <source>
        <dbReference type="ARBA" id="ARBA00022741"/>
    </source>
</evidence>
<keyword evidence="3 12" id="KW-0808">Transferase</keyword>
<keyword evidence="2" id="KW-0723">Serine/threonine-protein kinase</keyword>
<evidence type="ECO:0000256" key="5">
    <source>
        <dbReference type="ARBA" id="ARBA00022777"/>
    </source>
</evidence>
<proteinExistence type="inferred from homology"/>
<dbReference type="PANTHER" id="PTHR11042">
    <property type="entry name" value="EUKARYOTIC TRANSLATION INITIATION FACTOR 2-ALPHA KINASE EIF2-ALPHA KINASE -RELATED"/>
    <property type="match status" value="1"/>
</dbReference>
<evidence type="ECO:0000313" key="13">
    <source>
        <dbReference type="Proteomes" id="UP000507470"/>
    </source>
</evidence>
<keyword evidence="5" id="KW-0418">Kinase</keyword>
<dbReference type="PANTHER" id="PTHR11042:SF160">
    <property type="entry name" value="EUKARYOTIC TRANSLATION INITIATION FACTOR 2-ALPHA KINASE 1"/>
    <property type="match status" value="1"/>
</dbReference>
<dbReference type="Proteomes" id="UP000507470">
    <property type="component" value="Unassembled WGS sequence"/>
</dbReference>